<dbReference type="InterPro" id="IPR001678">
    <property type="entry name" value="MeTrfase_RsmB-F_NOP2_dom"/>
</dbReference>
<dbReference type="Proteomes" id="UP001470230">
    <property type="component" value="Unassembled WGS sequence"/>
</dbReference>
<protein>
    <recommendedName>
        <fullName evidence="6">SAM-dependent MTase RsmB/NOP-type domain-containing protein</fullName>
    </recommendedName>
</protein>
<evidence type="ECO:0000256" key="5">
    <source>
        <dbReference type="PROSITE-ProRule" id="PRU01023"/>
    </source>
</evidence>
<evidence type="ECO:0000256" key="2">
    <source>
        <dbReference type="ARBA" id="ARBA00022679"/>
    </source>
</evidence>
<dbReference type="InterPro" id="IPR029063">
    <property type="entry name" value="SAM-dependent_MTases_sf"/>
</dbReference>
<name>A0ABR2HF06_9EUKA</name>
<evidence type="ECO:0000256" key="1">
    <source>
        <dbReference type="ARBA" id="ARBA00022603"/>
    </source>
</evidence>
<dbReference type="PANTHER" id="PTHR22808:SF1">
    <property type="entry name" value="RNA CYTOSINE-C(5)-METHYLTRANSFERASE NSUN2-RELATED"/>
    <property type="match status" value="1"/>
</dbReference>
<comment type="caution">
    <text evidence="7">The sequence shown here is derived from an EMBL/GenBank/DDBJ whole genome shotgun (WGS) entry which is preliminary data.</text>
</comment>
<sequence>MEDYIQITKSALNHKINYFGYYQNLLVYQNKNLDIMSFNKLIHLEKENQPQMFHIKHEKVYEKKLQEELNIFMSLFEHHKVKASIFESLKEKYGTIGQVFYTKSIEKLKLKEKENKSFIKYSEWIDNNTKLGFLSRFPFSSLLPYIFLDVDEDDSILSCGLNNPSVCGIISEKLKDGYFFINEKDEIKAKSEYNFGFPNICVISYSNFKIPFIQEFDKVLCIAPSTNEEKSDEKSLFSLNKAVENHQKQKENLISALEKVKVGGICIYSTYSIDPFENEAVVNSVLQMDKYKDKFEIVDCSNKYEDIERKEGLTSWDVNKDLFDIQDDELIESLSSKNIVNNMKYCMRFYPHQIHSGFTFISVIKKIDQFERIYTHDISQSTKVKNYCQFSKADKSMIQNIKNIFGFDDEIDDIPFVFFKSLDKKLIIHINQNLMNVLNENFLESLKIKHLGALAFIVNEKYPQSQYIPSVQTLPKILKKPNKQYIIINFNDFKKMAETNCIPLEYLSNKNENDFESIRKGGLLKRIIHQKLEKNT</sequence>
<dbReference type="PROSITE" id="PS51686">
    <property type="entry name" value="SAM_MT_RSMB_NOP"/>
    <property type="match status" value="1"/>
</dbReference>
<dbReference type="EMBL" id="JAPFFF010000029">
    <property type="protein sequence ID" value="KAK8846022.1"/>
    <property type="molecule type" value="Genomic_DNA"/>
</dbReference>
<evidence type="ECO:0000259" key="6">
    <source>
        <dbReference type="PROSITE" id="PS51686"/>
    </source>
</evidence>
<dbReference type="InterPro" id="IPR049560">
    <property type="entry name" value="MeTrfase_RsmB-F_NOP2_cat"/>
</dbReference>
<dbReference type="InterPro" id="IPR023267">
    <property type="entry name" value="RCMT"/>
</dbReference>
<dbReference type="PANTHER" id="PTHR22808">
    <property type="entry name" value="NCL1 YEAST -RELATED NOL1/NOP2/FMU SUN DOMAIN-CONTAINING"/>
    <property type="match status" value="1"/>
</dbReference>
<proteinExistence type="inferred from homology"/>
<dbReference type="Pfam" id="PF01189">
    <property type="entry name" value="Methyltr_RsmB-F"/>
    <property type="match status" value="1"/>
</dbReference>
<evidence type="ECO:0000313" key="7">
    <source>
        <dbReference type="EMBL" id="KAK8846022.1"/>
    </source>
</evidence>
<accession>A0ABR2HF06</accession>
<keyword evidence="3 5" id="KW-0949">S-adenosyl-L-methionine</keyword>
<organism evidence="7 8">
    <name type="scientific">Tritrichomonas musculus</name>
    <dbReference type="NCBI Taxonomy" id="1915356"/>
    <lineage>
        <taxon>Eukaryota</taxon>
        <taxon>Metamonada</taxon>
        <taxon>Parabasalia</taxon>
        <taxon>Tritrichomonadida</taxon>
        <taxon>Tritrichomonadidae</taxon>
        <taxon>Tritrichomonas</taxon>
    </lineage>
</organism>
<comment type="caution">
    <text evidence="5">Lacks conserved residue(s) required for the propagation of feature annotation.</text>
</comment>
<evidence type="ECO:0000256" key="4">
    <source>
        <dbReference type="ARBA" id="ARBA00022884"/>
    </source>
</evidence>
<dbReference type="SUPFAM" id="SSF53335">
    <property type="entry name" value="S-adenosyl-L-methionine-dependent methyltransferases"/>
    <property type="match status" value="1"/>
</dbReference>
<evidence type="ECO:0000256" key="3">
    <source>
        <dbReference type="ARBA" id="ARBA00022691"/>
    </source>
</evidence>
<dbReference type="Gene3D" id="3.40.50.150">
    <property type="entry name" value="Vaccinia Virus protein VP39"/>
    <property type="match status" value="1"/>
</dbReference>
<comment type="similarity">
    <text evidence="5">Belongs to the class I-like SAM-binding methyltransferase superfamily. RsmB/NOP family.</text>
</comment>
<keyword evidence="2 5" id="KW-0808">Transferase</keyword>
<keyword evidence="4 5" id="KW-0694">RNA-binding</keyword>
<evidence type="ECO:0000313" key="8">
    <source>
        <dbReference type="Proteomes" id="UP001470230"/>
    </source>
</evidence>
<reference evidence="7 8" key="1">
    <citation type="submission" date="2024-04" db="EMBL/GenBank/DDBJ databases">
        <title>Tritrichomonas musculus Genome.</title>
        <authorList>
            <person name="Alves-Ferreira E."/>
            <person name="Grigg M."/>
            <person name="Lorenzi H."/>
            <person name="Galac M."/>
        </authorList>
    </citation>
    <scope>NUCLEOTIDE SEQUENCE [LARGE SCALE GENOMIC DNA]</scope>
    <source>
        <strain evidence="7 8">EAF2021</strain>
    </source>
</reference>
<feature type="domain" description="SAM-dependent MTase RsmB/NOP-type" evidence="6">
    <location>
        <begin position="214"/>
        <end position="367"/>
    </location>
</feature>
<gene>
    <name evidence="7" type="ORF">M9Y10_020023</name>
</gene>
<keyword evidence="1 5" id="KW-0489">Methyltransferase</keyword>
<keyword evidence="8" id="KW-1185">Reference proteome</keyword>